<evidence type="ECO:0000259" key="2">
    <source>
        <dbReference type="PROSITE" id="PS51084"/>
    </source>
</evidence>
<dbReference type="InterPro" id="IPR011146">
    <property type="entry name" value="HIT-like"/>
</dbReference>
<dbReference type="AlphaFoldDB" id="A0A4R6HHT5"/>
<gene>
    <name evidence="3" type="ORF">DFO68_108103</name>
</gene>
<evidence type="ECO:0000256" key="1">
    <source>
        <dbReference type="PROSITE-ProRule" id="PRU00464"/>
    </source>
</evidence>
<dbReference type="EMBL" id="SNWH01000008">
    <property type="protein sequence ID" value="TDO07738.1"/>
    <property type="molecule type" value="Genomic_DNA"/>
</dbReference>
<accession>A0A4R6HHT5</accession>
<evidence type="ECO:0000313" key="3">
    <source>
        <dbReference type="EMBL" id="TDO07738.1"/>
    </source>
</evidence>
<dbReference type="Proteomes" id="UP000295150">
    <property type="component" value="Unassembled WGS sequence"/>
</dbReference>
<dbReference type="GO" id="GO:0016787">
    <property type="term" value="F:hydrolase activity"/>
    <property type="evidence" value="ECO:0007669"/>
    <property type="project" value="UniProtKB-KW"/>
</dbReference>
<keyword evidence="3" id="KW-0378">Hydrolase</keyword>
<dbReference type="SUPFAM" id="SSF54197">
    <property type="entry name" value="HIT-like"/>
    <property type="match status" value="1"/>
</dbReference>
<proteinExistence type="predicted"/>
<feature type="domain" description="HIT" evidence="2">
    <location>
        <begin position="10"/>
        <end position="112"/>
    </location>
</feature>
<evidence type="ECO:0000313" key="4">
    <source>
        <dbReference type="Proteomes" id="UP000295150"/>
    </source>
</evidence>
<organism evidence="3 4">
    <name type="scientific">Halomonas ventosae</name>
    <dbReference type="NCBI Taxonomy" id="229007"/>
    <lineage>
        <taxon>Bacteria</taxon>
        <taxon>Pseudomonadati</taxon>
        <taxon>Pseudomonadota</taxon>
        <taxon>Gammaproteobacteria</taxon>
        <taxon>Oceanospirillales</taxon>
        <taxon>Halomonadaceae</taxon>
        <taxon>Halomonas</taxon>
    </lineage>
</organism>
<dbReference type="RefSeq" id="WP_133483215.1">
    <property type="nucleotide sequence ID" value="NZ_SNWH01000008.1"/>
</dbReference>
<name>A0A4R6HHT5_9GAMM</name>
<dbReference type="Pfam" id="PF01230">
    <property type="entry name" value="HIT"/>
    <property type="match status" value="1"/>
</dbReference>
<dbReference type="OrthoDB" id="9799145at2"/>
<reference evidence="3 4" key="1">
    <citation type="submission" date="2019-03" db="EMBL/GenBank/DDBJ databases">
        <title>Freshwater and sediment microbial communities from various areas in North America, analyzing microbe dynamics in response to fracking.</title>
        <authorList>
            <person name="Lamendella R."/>
        </authorList>
    </citation>
    <scope>NUCLEOTIDE SEQUENCE [LARGE SCALE GENOMIC DNA]</scope>
    <source>
        <strain evidence="3 4">1_TX</strain>
    </source>
</reference>
<protein>
    <submittedName>
        <fullName evidence="3">Diadenosine tetraphosphate (Ap4A) HIT family hydrolase</fullName>
    </submittedName>
</protein>
<keyword evidence="4" id="KW-1185">Reference proteome</keyword>
<comment type="caution">
    <text evidence="3">The sequence shown here is derived from an EMBL/GenBank/DDBJ whole genome shotgun (WGS) entry which is preliminary data.</text>
</comment>
<sequence length="151" mass="17137">MNDCNQHAEMNETLRAFGAPQSLVRDYRHWSLLLRPQQVTLGSLALVAKGPATAFSALAPDAFSELSRVTSELEPALKQAFAYDKLNYLMLMMVDPHVHFHIIPRYAAMRELHGHEFTDEGWPGPPRLDIHTHTDGAMKDAIRAELLRHWP</sequence>
<dbReference type="PROSITE" id="PS51084">
    <property type="entry name" value="HIT_2"/>
    <property type="match status" value="1"/>
</dbReference>
<feature type="short sequence motif" description="Histidine triad motif" evidence="1">
    <location>
        <begin position="97"/>
        <end position="101"/>
    </location>
</feature>
<dbReference type="InterPro" id="IPR036265">
    <property type="entry name" value="HIT-like_sf"/>
</dbReference>
<dbReference type="Gene3D" id="3.30.428.10">
    <property type="entry name" value="HIT-like"/>
    <property type="match status" value="1"/>
</dbReference>